<dbReference type="Proteomes" id="UP001174839">
    <property type="component" value="Unassembled WGS sequence"/>
</dbReference>
<protein>
    <submittedName>
        <fullName evidence="2">Gliding motility lipoprotein GldH</fullName>
    </submittedName>
</protein>
<feature type="signal peptide" evidence="1">
    <location>
        <begin position="1"/>
        <end position="22"/>
    </location>
</feature>
<keyword evidence="2" id="KW-0449">Lipoprotein</keyword>
<keyword evidence="3" id="KW-1185">Reference proteome</keyword>
<dbReference type="RefSeq" id="WP_289723316.1">
    <property type="nucleotide sequence ID" value="NZ_JAUDUY010000001.1"/>
</dbReference>
<feature type="chain" id="PRO_5046588372" evidence="1">
    <location>
        <begin position="23"/>
        <end position="160"/>
    </location>
</feature>
<dbReference type="InterPro" id="IPR020018">
    <property type="entry name" value="Motility-assoc_lipoprot_GldH"/>
</dbReference>
<evidence type="ECO:0000256" key="1">
    <source>
        <dbReference type="SAM" id="SignalP"/>
    </source>
</evidence>
<keyword evidence="1" id="KW-0732">Signal</keyword>
<dbReference type="NCBIfam" id="TIGR03511">
    <property type="entry name" value="GldH_lipo"/>
    <property type="match status" value="1"/>
</dbReference>
<organism evidence="2 3">
    <name type="scientific">Robiginitalea aurantiaca</name>
    <dbReference type="NCBI Taxonomy" id="3056915"/>
    <lineage>
        <taxon>Bacteria</taxon>
        <taxon>Pseudomonadati</taxon>
        <taxon>Bacteroidota</taxon>
        <taxon>Flavobacteriia</taxon>
        <taxon>Flavobacteriales</taxon>
        <taxon>Flavobacteriaceae</taxon>
        <taxon>Robiginitalea</taxon>
    </lineage>
</organism>
<comment type="caution">
    <text evidence="2">The sequence shown here is derived from an EMBL/GenBank/DDBJ whole genome shotgun (WGS) entry which is preliminary data.</text>
</comment>
<evidence type="ECO:0000313" key="2">
    <source>
        <dbReference type="EMBL" id="MDM9629949.1"/>
    </source>
</evidence>
<dbReference type="Pfam" id="PF14109">
    <property type="entry name" value="GldH_lipo"/>
    <property type="match status" value="1"/>
</dbReference>
<gene>
    <name evidence="2" type="ORF">QU605_00590</name>
</gene>
<reference evidence="2" key="1">
    <citation type="submission" date="2023-06" db="EMBL/GenBank/DDBJ databases">
        <title>Robiginitalea aurantiacus sp. nov. and Algoriphagus sediminis sp. nov., isolated from coastal sediment.</title>
        <authorList>
            <person name="Zhou Z.Y."/>
            <person name="An J."/>
            <person name="Jia Y.W."/>
            <person name="Du Z.J."/>
        </authorList>
    </citation>
    <scope>NUCLEOTIDE SEQUENCE</scope>
    <source>
        <strain evidence="2">M39</strain>
    </source>
</reference>
<evidence type="ECO:0000313" key="3">
    <source>
        <dbReference type="Proteomes" id="UP001174839"/>
    </source>
</evidence>
<name>A0ABT7WAU4_9FLAO</name>
<sequence>MLRSLYIFCALALCFSCTDHLAYSTFISTENGQWAKDRTMEFTFSEMDTLQTYDMFITLRNDQQYPYNNLFVIAQITAPDGTSERDTLEYQMADAMGNWLGTGFGSVKENKFWYRENIVFPDTGVYTVTVSHAMRKNGSAEGLDVLPGVLDIGLQIEKNP</sequence>
<proteinExistence type="predicted"/>
<accession>A0ABT7WAU4</accession>
<dbReference type="EMBL" id="JAUDUY010000001">
    <property type="protein sequence ID" value="MDM9629949.1"/>
    <property type="molecule type" value="Genomic_DNA"/>
</dbReference>